<dbReference type="InterPro" id="IPR043502">
    <property type="entry name" value="DNA/RNA_pol_sf"/>
</dbReference>
<keyword evidence="1" id="KW-0812">Transmembrane</keyword>
<name>A0A7J6KNP5_PEROL</name>
<feature type="transmembrane region" description="Helical" evidence="1">
    <location>
        <begin position="63"/>
        <end position="87"/>
    </location>
</feature>
<protein>
    <submittedName>
        <fullName evidence="2">Uncharacterized protein</fullName>
    </submittedName>
</protein>
<gene>
    <name evidence="2" type="ORF">FOL46_002774</name>
</gene>
<dbReference type="EMBL" id="JABANN010001918">
    <property type="protein sequence ID" value="KAF4648554.1"/>
    <property type="molecule type" value="Genomic_DNA"/>
</dbReference>
<dbReference type="PANTHER" id="PTHR33050">
    <property type="entry name" value="REVERSE TRANSCRIPTASE DOMAIN-CONTAINING PROTEIN"/>
    <property type="match status" value="1"/>
</dbReference>
<dbReference type="Proteomes" id="UP000572268">
    <property type="component" value="Unassembled WGS sequence"/>
</dbReference>
<dbReference type="PANTHER" id="PTHR33050:SF7">
    <property type="entry name" value="RIBONUCLEASE H"/>
    <property type="match status" value="1"/>
</dbReference>
<keyword evidence="1" id="KW-0472">Membrane</keyword>
<feature type="non-terminal residue" evidence="2">
    <location>
        <position position="373"/>
    </location>
</feature>
<evidence type="ECO:0000313" key="3">
    <source>
        <dbReference type="Proteomes" id="UP000572268"/>
    </source>
</evidence>
<sequence length="373" mass="41843">LHYHVVKVKKYYVLFRCLIFGLKSSPVLWGRAAAQATRLAQLLYDSRDPDCGRIETFVDDPFIAVKAATVGLCRLLLCIPALLWLCLGYRLSFPKRQVGFPLKWIGITIWTVGEGVVVSLSAQKLATICGVVESVVDRRLRLRQTELRRLCGRLSWVGHVVPYFNAFTAGLWRRLSLAEKLQQAWVPAKDLYDDLRWVKAFFAVVTSPSSEGALPVNRDYLRLFPTKPASDVKKDIWVIQVDGSPVGVGGILIRNEIVVRWFADELTNDDLSVFSAARGDCRWQSVWEGLALLLGVRLWRALIPTHSVVICRSDSAVVLSSAMSFRSKSASLNCIMRELALDCALGARWFDFHFEHIKGSQNTSADCLSRLSA</sequence>
<dbReference type="InterPro" id="IPR052055">
    <property type="entry name" value="Hepadnavirus_pol/RT"/>
</dbReference>
<dbReference type="AlphaFoldDB" id="A0A7J6KNP5"/>
<proteinExistence type="predicted"/>
<dbReference type="SUPFAM" id="SSF56672">
    <property type="entry name" value="DNA/RNA polymerases"/>
    <property type="match status" value="1"/>
</dbReference>
<evidence type="ECO:0000313" key="2">
    <source>
        <dbReference type="EMBL" id="KAF4648554.1"/>
    </source>
</evidence>
<reference evidence="2 3" key="1">
    <citation type="submission" date="2020-04" db="EMBL/GenBank/DDBJ databases">
        <title>Perkinsus olseni comparative genomics.</title>
        <authorList>
            <person name="Bogema D.R."/>
        </authorList>
    </citation>
    <scope>NUCLEOTIDE SEQUENCE [LARGE SCALE GENOMIC DNA]</scope>
    <source>
        <strain evidence="2">ATCC PRA-31</strain>
    </source>
</reference>
<accession>A0A7J6KNP5</accession>
<comment type="caution">
    <text evidence="2">The sequence shown here is derived from an EMBL/GenBank/DDBJ whole genome shotgun (WGS) entry which is preliminary data.</text>
</comment>
<feature type="non-terminal residue" evidence="2">
    <location>
        <position position="1"/>
    </location>
</feature>
<keyword evidence="1" id="KW-1133">Transmembrane helix</keyword>
<evidence type="ECO:0000256" key="1">
    <source>
        <dbReference type="SAM" id="Phobius"/>
    </source>
</evidence>
<organism evidence="2 3">
    <name type="scientific">Perkinsus olseni</name>
    <name type="common">Perkinsus atlanticus</name>
    <dbReference type="NCBI Taxonomy" id="32597"/>
    <lineage>
        <taxon>Eukaryota</taxon>
        <taxon>Sar</taxon>
        <taxon>Alveolata</taxon>
        <taxon>Perkinsozoa</taxon>
        <taxon>Perkinsea</taxon>
        <taxon>Perkinsida</taxon>
        <taxon>Perkinsidae</taxon>
        <taxon>Perkinsus</taxon>
    </lineage>
</organism>